<dbReference type="InterPro" id="IPR052925">
    <property type="entry name" value="Phage_Integrase-like_Recomb"/>
</dbReference>
<dbReference type="AlphaFoldDB" id="A0AAD5YET6"/>
<dbReference type="GO" id="GO:0006310">
    <property type="term" value="P:DNA recombination"/>
    <property type="evidence" value="ECO:0007669"/>
    <property type="project" value="UniProtKB-KW"/>
</dbReference>
<reference evidence="3" key="1">
    <citation type="submission" date="2022-07" db="EMBL/GenBank/DDBJ databases">
        <title>Genome Sequence of Physisporinus lineatus.</title>
        <authorList>
            <person name="Buettner E."/>
        </authorList>
    </citation>
    <scope>NUCLEOTIDE SEQUENCE</scope>
    <source>
        <strain evidence="3">VT162</strain>
    </source>
</reference>
<keyword evidence="2" id="KW-0233">DNA recombination</keyword>
<evidence type="ECO:0000313" key="4">
    <source>
        <dbReference type="Proteomes" id="UP001212997"/>
    </source>
</evidence>
<dbReference type="Gene3D" id="1.10.443.10">
    <property type="entry name" value="Intergrase catalytic core"/>
    <property type="match status" value="1"/>
</dbReference>
<proteinExistence type="predicted"/>
<gene>
    <name evidence="3" type="ORF">NLI96_g9890</name>
</gene>
<evidence type="ECO:0000313" key="3">
    <source>
        <dbReference type="EMBL" id="KAJ3478258.1"/>
    </source>
</evidence>
<keyword evidence="4" id="KW-1185">Reference proteome</keyword>
<organism evidence="3 4">
    <name type="scientific">Meripilus lineatus</name>
    <dbReference type="NCBI Taxonomy" id="2056292"/>
    <lineage>
        <taxon>Eukaryota</taxon>
        <taxon>Fungi</taxon>
        <taxon>Dikarya</taxon>
        <taxon>Basidiomycota</taxon>
        <taxon>Agaricomycotina</taxon>
        <taxon>Agaricomycetes</taxon>
        <taxon>Polyporales</taxon>
        <taxon>Meripilaceae</taxon>
        <taxon>Meripilus</taxon>
    </lineage>
</organism>
<dbReference type="Gene3D" id="1.10.150.130">
    <property type="match status" value="1"/>
</dbReference>
<sequence>MERLVRERAIALGHAIDPRTHLAYSSHLRSYFTFCKLHGFSIEPTIDTLSFYTIYMSCQIQPRSVNSYLSGISHELEHVFPEIRQNRKSSLVTRTLKGAMKLYSNPIKRKRPLTIEDLSVLLLAFPPTSHDNLLFSTILLSGFFALHRLGELTIPDNPALLESRKIIRRSSVTLSPSQYGYNLPAHKGDKFFASSDVLVAESSDQINPLAIFQLYLNSRDSLFPFHFQLFLTSDGSPPSRTWFLSRLQSILHDNVAGHSLRSGGATYFASCGWPDEQIQKLGRWSTRQFESYVRTHPVILQALLHSRHPEPSMA</sequence>
<protein>
    <submittedName>
        <fullName evidence="3">Uncharacterized protein</fullName>
    </submittedName>
</protein>
<dbReference type="EMBL" id="JANAWD010000526">
    <property type="protein sequence ID" value="KAJ3478258.1"/>
    <property type="molecule type" value="Genomic_DNA"/>
</dbReference>
<dbReference type="InterPro" id="IPR013762">
    <property type="entry name" value="Integrase-like_cat_sf"/>
</dbReference>
<evidence type="ECO:0000256" key="2">
    <source>
        <dbReference type="ARBA" id="ARBA00023172"/>
    </source>
</evidence>
<dbReference type="InterPro" id="IPR010998">
    <property type="entry name" value="Integrase_recombinase_N"/>
</dbReference>
<evidence type="ECO:0000256" key="1">
    <source>
        <dbReference type="ARBA" id="ARBA00023125"/>
    </source>
</evidence>
<dbReference type="GO" id="GO:0015074">
    <property type="term" value="P:DNA integration"/>
    <property type="evidence" value="ECO:0007669"/>
    <property type="project" value="InterPro"/>
</dbReference>
<accession>A0AAD5YET6</accession>
<dbReference type="Proteomes" id="UP001212997">
    <property type="component" value="Unassembled WGS sequence"/>
</dbReference>
<name>A0AAD5YET6_9APHY</name>
<dbReference type="SUPFAM" id="SSF56349">
    <property type="entry name" value="DNA breaking-rejoining enzymes"/>
    <property type="match status" value="1"/>
</dbReference>
<dbReference type="GO" id="GO:0003677">
    <property type="term" value="F:DNA binding"/>
    <property type="evidence" value="ECO:0007669"/>
    <property type="project" value="UniProtKB-KW"/>
</dbReference>
<dbReference type="SUPFAM" id="SSF47823">
    <property type="entry name" value="lambda integrase-like, N-terminal domain"/>
    <property type="match status" value="1"/>
</dbReference>
<dbReference type="PANTHER" id="PTHR34605">
    <property type="entry name" value="PHAGE_INTEGRASE DOMAIN-CONTAINING PROTEIN"/>
    <property type="match status" value="1"/>
</dbReference>
<dbReference type="InterPro" id="IPR011010">
    <property type="entry name" value="DNA_brk_join_enz"/>
</dbReference>
<dbReference type="PANTHER" id="PTHR34605:SF3">
    <property type="entry name" value="P CELL-TYPE AGGLUTINATION PROTEIN MAP4-LIKE-RELATED"/>
    <property type="match status" value="1"/>
</dbReference>
<comment type="caution">
    <text evidence="3">The sequence shown here is derived from an EMBL/GenBank/DDBJ whole genome shotgun (WGS) entry which is preliminary data.</text>
</comment>
<keyword evidence="1" id="KW-0238">DNA-binding</keyword>